<accession>A0A0A5I5J0</accession>
<dbReference type="OrthoDB" id="6402248at2"/>
<sequence length="176" mass="20089">MKDGTMKQRAAYQAIEALQVLEDLRTYTPVLCGTIPIGIDVDDSDLDIVMEVNDLSTFKEKVTNLYGGLPDFTIKHKVIDEHDVVKANFMFKGFEFELFGQDQPVQCQRAYVHMMIEHELLKDNPLLRDNVIELKKKGYKTEPAFCEWLGIEGDPYEGLIQYGGEREIISPRGVQS</sequence>
<proteinExistence type="predicted"/>
<dbReference type="STRING" id="1385510.GCA_000425205_02627"/>
<dbReference type="EMBL" id="AVPE01000011">
    <property type="protein sequence ID" value="KGX91092.1"/>
    <property type="molecule type" value="Genomic_DNA"/>
</dbReference>
<evidence type="ECO:0000313" key="2">
    <source>
        <dbReference type="Proteomes" id="UP000030528"/>
    </source>
</evidence>
<comment type="caution">
    <text evidence="1">The sequence shown here is derived from an EMBL/GenBank/DDBJ whole genome shotgun (WGS) entry which is preliminary data.</text>
</comment>
<reference evidence="1 2" key="1">
    <citation type="submission" date="2013-08" db="EMBL/GenBank/DDBJ databases">
        <authorList>
            <person name="Huang J."/>
            <person name="Wang G."/>
        </authorList>
    </citation>
    <scope>NUCLEOTIDE SEQUENCE [LARGE SCALE GENOMIC DNA]</scope>
    <source>
        <strain evidence="1 2">JSM 076056</strain>
    </source>
</reference>
<organism evidence="1 2">
    <name type="scientific">Pontibacillus halophilus JSM 076056 = DSM 19796</name>
    <dbReference type="NCBI Taxonomy" id="1385510"/>
    <lineage>
        <taxon>Bacteria</taxon>
        <taxon>Bacillati</taxon>
        <taxon>Bacillota</taxon>
        <taxon>Bacilli</taxon>
        <taxon>Bacillales</taxon>
        <taxon>Bacillaceae</taxon>
        <taxon>Pontibacillus</taxon>
    </lineage>
</organism>
<dbReference type="GO" id="GO:0016787">
    <property type="term" value="F:hydrolase activity"/>
    <property type="evidence" value="ECO:0007669"/>
    <property type="project" value="UniProtKB-KW"/>
</dbReference>
<protein>
    <submittedName>
        <fullName evidence="1">Alpha/beta hydrolase</fullName>
    </submittedName>
</protein>
<dbReference type="Pfam" id="PF14091">
    <property type="entry name" value="DUF4269"/>
    <property type="match status" value="1"/>
</dbReference>
<dbReference type="eggNOG" id="COG0537">
    <property type="taxonomic scope" value="Bacteria"/>
</dbReference>
<evidence type="ECO:0000313" key="1">
    <source>
        <dbReference type="EMBL" id="KGX91092.1"/>
    </source>
</evidence>
<dbReference type="InterPro" id="IPR025365">
    <property type="entry name" value="DUF4269"/>
</dbReference>
<dbReference type="Proteomes" id="UP000030528">
    <property type="component" value="Unassembled WGS sequence"/>
</dbReference>
<gene>
    <name evidence="1" type="ORF">N781_05155</name>
</gene>
<keyword evidence="1" id="KW-0378">Hydrolase</keyword>
<keyword evidence="2" id="KW-1185">Reference proteome</keyword>
<dbReference type="AlphaFoldDB" id="A0A0A5I5J0"/>
<name>A0A0A5I5J0_9BACI</name>